<reference evidence="1 2" key="1">
    <citation type="submission" date="2015-11" db="EMBL/GenBank/DDBJ databases">
        <title>Genomic analysis of 38 Legionella species identifies large and diverse effector repertoires.</title>
        <authorList>
            <person name="Burstein D."/>
            <person name="Amaro F."/>
            <person name="Zusman T."/>
            <person name="Lifshitz Z."/>
            <person name="Cohen O."/>
            <person name="Gilbert J.A."/>
            <person name="Pupko T."/>
            <person name="Shuman H.A."/>
            <person name="Segal G."/>
        </authorList>
    </citation>
    <scope>NUCLEOTIDE SEQUENCE [LARGE SCALE GENOMIC DNA]</scope>
    <source>
        <strain evidence="1 2">WIGA</strain>
    </source>
</reference>
<dbReference type="STRING" id="447.Lboz_1689"/>
<sequence length="236" mass="27875">MQRIGILFWFLVGIFVLGWPKNAECALERDFQSWFNVTATGKTHSRDKILSRVRYWLETQERLGDDSSRFSQILVRPGLGYALTENLSIWVGYAWIYTGKPNASNPFEEDRIWQQLLWTKTNQYLTFTSRTRTEQRFLENNPKTAYRFRELIKISMPLKQYAKFSFVTSDELFLHKNNFVGTNSRGFDQNRFFIGLGYKINPIATTEIGYMNQYIRRFGVPDFLANIISVNFFINF</sequence>
<keyword evidence="2" id="KW-1185">Reference proteome</keyword>
<dbReference type="Proteomes" id="UP000054695">
    <property type="component" value="Unassembled WGS sequence"/>
</dbReference>
<dbReference type="Pfam" id="PF10677">
    <property type="entry name" value="DUF2490"/>
    <property type="match status" value="1"/>
</dbReference>
<dbReference type="InterPro" id="IPR019619">
    <property type="entry name" value="DUF2490"/>
</dbReference>
<accession>A0A0W0RT57</accession>
<name>A0A0W0RT57_LEGBO</name>
<gene>
    <name evidence="1" type="ORF">Lboz_1689</name>
</gene>
<dbReference type="AlphaFoldDB" id="A0A0W0RT57"/>
<dbReference type="PATRIC" id="fig|447.4.peg.1799"/>
<dbReference type="OrthoDB" id="5381041at2"/>
<dbReference type="RefSeq" id="WP_058459331.1">
    <property type="nucleotide sequence ID" value="NZ_CAAAIY010000001.1"/>
</dbReference>
<evidence type="ECO:0008006" key="3">
    <source>
        <dbReference type="Google" id="ProtNLM"/>
    </source>
</evidence>
<comment type="caution">
    <text evidence="1">The sequence shown here is derived from an EMBL/GenBank/DDBJ whole genome shotgun (WGS) entry which is preliminary data.</text>
</comment>
<protein>
    <recommendedName>
        <fullName evidence="3">DUF2490 domain-containing protein</fullName>
    </recommendedName>
</protein>
<evidence type="ECO:0000313" key="1">
    <source>
        <dbReference type="EMBL" id="KTC74249.1"/>
    </source>
</evidence>
<proteinExistence type="predicted"/>
<organism evidence="1 2">
    <name type="scientific">Legionella bozemanae</name>
    <name type="common">Fluoribacter bozemanae</name>
    <dbReference type="NCBI Taxonomy" id="447"/>
    <lineage>
        <taxon>Bacteria</taxon>
        <taxon>Pseudomonadati</taxon>
        <taxon>Pseudomonadota</taxon>
        <taxon>Gammaproteobacteria</taxon>
        <taxon>Legionellales</taxon>
        <taxon>Legionellaceae</taxon>
        <taxon>Legionella</taxon>
    </lineage>
</organism>
<dbReference type="EMBL" id="LNXU01000017">
    <property type="protein sequence ID" value="KTC74249.1"/>
    <property type="molecule type" value="Genomic_DNA"/>
</dbReference>
<evidence type="ECO:0000313" key="2">
    <source>
        <dbReference type="Proteomes" id="UP000054695"/>
    </source>
</evidence>